<dbReference type="PANTHER" id="PTHR12544">
    <property type="entry name" value="GLUTAMINASE"/>
    <property type="match status" value="1"/>
</dbReference>
<dbReference type="InterPro" id="IPR002110">
    <property type="entry name" value="Ankyrin_rpt"/>
</dbReference>
<evidence type="ECO:0000256" key="3">
    <source>
        <dbReference type="ARBA" id="ARBA00012918"/>
    </source>
</evidence>
<keyword evidence="6" id="KW-0040">ANK repeat</keyword>
<comment type="caution">
    <text evidence="8">The sequence shown here is derived from an EMBL/GenBank/DDBJ whole genome shotgun (WGS) entry which is preliminary data.</text>
</comment>
<dbReference type="EC" id="3.5.1.2" evidence="3"/>
<accession>A0AAV2PJK3</accession>
<dbReference type="InterPro" id="IPR012338">
    <property type="entry name" value="Beta-lactam/transpept-like"/>
</dbReference>
<keyword evidence="4" id="KW-0378">Hydrolase</keyword>
<reference evidence="8 9" key="1">
    <citation type="submission" date="2024-05" db="EMBL/GenBank/DDBJ databases">
        <authorList>
            <person name="Wallberg A."/>
        </authorList>
    </citation>
    <scope>NUCLEOTIDE SEQUENCE [LARGE SCALE GENOMIC DNA]</scope>
</reference>
<dbReference type="GO" id="GO:0006543">
    <property type="term" value="P:L-glutamine catabolic process"/>
    <property type="evidence" value="ECO:0007669"/>
    <property type="project" value="TreeGrafter"/>
</dbReference>
<dbReference type="PROSITE" id="PS50297">
    <property type="entry name" value="ANK_REP_REGION"/>
    <property type="match status" value="1"/>
</dbReference>
<evidence type="ECO:0000256" key="2">
    <source>
        <dbReference type="ARBA" id="ARBA00011881"/>
    </source>
</evidence>
<evidence type="ECO:0000313" key="8">
    <source>
        <dbReference type="EMBL" id="CAL4060359.1"/>
    </source>
</evidence>
<dbReference type="PROSITE" id="PS50088">
    <property type="entry name" value="ANK_REPEAT"/>
    <property type="match status" value="1"/>
</dbReference>
<proteinExistence type="inferred from homology"/>
<feature type="repeat" description="ANK" evidence="6">
    <location>
        <begin position="162"/>
        <end position="185"/>
    </location>
</feature>
<comment type="catalytic activity">
    <reaction evidence="5">
        <text>L-glutamine + H2O = L-glutamate + NH4(+)</text>
        <dbReference type="Rhea" id="RHEA:15889"/>
        <dbReference type="ChEBI" id="CHEBI:15377"/>
        <dbReference type="ChEBI" id="CHEBI:28938"/>
        <dbReference type="ChEBI" id="CHEBI:29985"/>
        <dbReference type="ChEBI" id="CHEBI:58359"/>
        <dbReference type="EC" id="3.5.1.2"/>
    </reaction>
</comment>
<organism evidence="8 9">
    <name type="scientific">Meganyctiphanes norvegica</name>
    <name type="common">Northern krill</name>
    <name type="synonym">Thysanopoda norvegica</name>
    <dbReference type="NCBI Taxonomy" id="48144"/>
    <lineage>
        <taxon>Eukaryota</taxon>
        <taxon>Metazoa</taxon>
        <taxon>Ecdysozoa</taxon>
        <taxon>Arthropoda</taxon>
        <taxon>Crustacea</taxon>
        <taxon>Multicrustacea</taxon>
        <taxon>Malacostraca</taxon>
        <taxon>Eumalacostraca</taxon>
        <taxon>Eucarida</taxon>
        <taxon>Euphausiacea</taxon>
        <taxon>Euphausiidae</taxon>
        <taxon>Meganyctiphanes</taxon>
    </lineage>
</organism>
<dbReference type="Pfam" id="PF12796">
    <property type="entry name" value="Ank_2"/>
    <property type="match status" value="1"/>
</dbReference>
<dbReference type="PANTHER" id="PTHR12544:SF29">
    <property type="entry name" value="GLUTAMINASE"/>
    <property type="match status" value="1"/>
</dbReference>
<comment type="similarity">
    <text evidence="1">Belongs to the glutaminase family.</text>
</comment>
<gene>
    <name evidence="8" type="ORF">MNOR_LOCUS1287</name>
</gene>
<dbReference type="InterPro" id="IPR015868">
    <property type="entry name" value="Glutaminase"/>
</dbReference>
<dbReference type="GO" id="GO:0004359">
    <property type="term" value="F:glutaminase activity"/>
    <property type="evidence" value="ECO:0007669"/>
    <property type="project" value="UniProtKB-EC"/>
</dbReference>
<dbReference type="Gene3D" id="3.40.710.10">
    <property type="entry name" value="DD-peptidase/beta-lactamase superfamily"/>
    <property type="match status" value="1"/>
</dbReference>
<dbReference type="SMART" id="SM00248">
    <property type="entry name" value="ANK"/>
    <property type="match status" value="2"/>
</dbReference>
<sequence length="256" mass="28424">MSDSTPETMNVDGRPKSLGGNKSLWNEAKTGGASVTSGGCSMHNYGSHKNIKINYRCNNSNSGCVYFFKDVMEIAVWKQVFTRFKNLCEALEGTMEIVSQFNFHHFDNLRGNTSTKKDPRMAKAESRAQMLFDLLFSAAAGDISALRRHSLSGSDMEAADYDGRTALHVAAAEGHSDIVEFLLENCRVNPIPKDRWGRTPLDDSHSFGHPRCVEIIISYLDHKSIAMPKFTPPPKTYIMSVDEKANGVSNGDKEHQ</sequence>
<evidence type="ECO:0000256" key="6">
    <source>
        <dbReference type="PROSITE-ProRule" id="PRU00023"/>
    </source>
</evidence>
<dbReference type="GO" id="GO:0006537">
    <property type="term" value="P:glutamate biosynthetic process"/>
    <property type="evidence" value="ECO:0007669"/>
    <property type="project" value="TreeGrafter"/>
</dbReference>
<dbReference type="EMBL" id="CAXKWB010000338">
    <property type="protein sequence ID" value="CAL4060359.1"/>
    <property type="molecule type" value="Genomic_DNA"/>
</dbReference>
<evidence type="ECO:0000313" key="9">
    <source>
        <dbReference type="Proteomes" id="UP001497623"/>
    </source>
</evidence>
<feature type="non-terminal residue" evidence="8">
    <location>
        <position position="256"/>
    </location>
</feature>
<feature type="region of interest" description="Disordered" evidence="7">
    <location>
        <begin position="1"/>
        <end position="23"/>
    </location>
</feature>
<evidence type="ECO:0000256" key="4">
    <source>
        <dbReference type="ARBA" id="ARBA00022801"/>
    </source>
</evidence>
<dbReference type="Proteomes" id="UP001497623">
    <property type="component" value="Unassembled WGS sequence"/>
</dbReference>
<dbReference type="SUPFAM" id="SSF48403">
    <property type="entry name" value="Ankyrin repeat"/>
    <property type="match status" value="1"/>
</dbReference>
<dbReference type="FunFam" id="1.25.40.20:FF:000069">
    <property type="entry name" value="Glutaminase, isoform E"/>
    <property type="match status" value="1"/>
</dbReference>
<evidence type="ECO:0000256" key="7">
    <source>
        <dbReference type="SAM" id="MobiDB-lite"/>
    </source>
</evidence>
<name>A0AAV2PJK3_MEGNR</name>
<dbReference type="InterPro" id="IPR036770">
    <property type="entry name" value="Ankyrin_rpt-contain_sf"/>
</dbReference>
<dbReference type="Gene3D" id="1.25.40.20">
    <property type="entry name" value="Ankyrin repeat-containing domain"/>
    <property type="match status" value="1"/>
</dbReference>
<dbReference type="AlphaFoldDB" id="A0AAV2PJK3"/>
<keyword evidence="9" id="KW-1185">Reference proteome</keyword>
<comment type="subunit">
    <text evidence="2">Homotetramer.</text>
</comment>
<protein>
    <recommendedName>
        <fullName evidence="3">glutaminase</fullName>
        <ecNumber evidence="3">3.5.1.2</ecNumber>
    </recommendedName>
</protein>
<evidence type="ECO:0000256" key="1">
    <source>
        <dbReference type="ARBA" id="ARBA00011076"/>
    </source>
</evidence>
<evidence type="ECO:0000256" key="5">
    <source>
        <dbReference type="ARBA" id="ARBA00049534"/>
    </source>
</evidence>